<dbReference type="Pfam" id="PF00975">
    <property type="entry name" value="Thioesterase"/>
    <property type="match status" value="1"/>
</dbReference>
<proteinExistence type="inferred from homology"/>
<dbReference type="InterPro" id="IPR001031">
    <property type="entry name" value="Thioesterase"/>
</dbReference>
<dbReference type="Gene3D" id="3.40.50.1820">
    <property type="entry name" value="alpha/beta hydrolase"/>
    <property type="match status" value="1"/>
</dbReference>
<sequence length="269" mass="29299">MTLTLVCFAHAGGNGALFRSWAARLPSWVTVRAVTLPGRGAMRAFTPLETWPAVLDHLDHTLADVAESDAPVAVFGHSMGALIGFEWLQRLRQRRGRQAVWFGASGTVWPALREEEDGWLVASASEMVSRLRTRGGTPPALLDDPAFIDMLMPVLRADFHLCGVHPAWFRARWRASCGMHESSTTDGEYDATPHDAARLAPLDCPLTVFVGRDDPATGNDEAVRSWSCGTTGRFGIRRFDGGHFFVESAAEDVMVAIALELEGCAAHPC</sequence>
<dbReference type="GO" id="GO:0008610">
    <property type="term" value="P:lipid biosynthetic process"/>
    <property type="evidence" value="ECO:0007669"/>
    <property type="project" value="TreeGrafter"/>
</dbReference>
<organism evidence="3 4">
    <name type="scientific">Robbsia andropogonis</name>
    <dbReference type="NCBI Taxonomy" id="28092"/>
    <lineage>
        <taxon>Bacteria</taxon>
        <taxon>Pseudomonadati</taxon>
        <taxon>Pseudomonadota</taxon>
        <taxon>Betaproteobacteria</taxon>
        <taxon>Burkholderiales</taxon>
        <taxon>Burkholderiaceae</taxon>
        <taxon>Robbsia</taxon>
    </lineage>
</organism>
<comment type="caution">
    <text evidence="3">The sequence shown here is derived from an EMBL/GenBank/DDBJ whole genome shotgun (WGS) entry which is preliminary data.</text>
</comment>
<evidence type="ECO:0000259" key="2">
    <source>
        <dbReference type="Pfam" id="PF00975"/>
    </source>
</evidence>
<name>A0A0F5K0K0_9BURK</name>
<dbReference type="PATRIC" id="fig|28092.6.peg.2302"/>
<evidence type="ECO:0000313" key="4">
    <source>
        <dbReference type="Proteomes" id="UP000033618"/>
    </source>
</evidence>
<dbReference type="InterPro" id="IPR029058">
    <property type="entry name" value="AB_hydrolase_fold"/>
</dbReference>
<evidence type="ECO:0000313" key="3">
    <source>
        <dbReference type="EMBL" id="KKB63636.1"/>
    </source>
</evidence>
<reference evidence="3 4" key="1">
    <citation type="submission" date="2015-03" db="EMBL/GenBank/DDBJ databases">
        <title>Draft Genome Sequence of Burkholderia andropogonis type strain ICMP2807, isolated from Sorghum bicolor.</title>
        <authorList>
            <person name="Lopes-Santos L."/>
            <person name="Castro D.B."/>
            <person name="Ottoboni L.M."/>
            <person name="Park D."/>
            <person name="Weirc B.S."/>
            <person name="Destefano S.A."/>
        </authorList>
    </citation>
    <scope>NUCLEOTIDE SEQUENCE [LARGE SCALE GENOMIC DNA]</scope>
    <source>
        <strain evidence="3 4">ICMP2807</strain>
    </source>
</reference>
<gene>
    <name evidence="3" type="ORF">WM40_09780</name>
</gene>
<keyword evidence="4" id="KW-1185">Reference proteome</keyword>
<dbReference type="OrthoDB" id="8480037at2"/>
<protein>
    <recommendedName>
        <fullName evidence="2">Thioesterase domain-containing protein</fullName>
    </recommendedName>
</protein>
<dbReference type="PANTHER" id="PTHR11487:SF0">
    <property type="entry name" value="S-ACYL FATTY ACID SYNTHASE THIOESTERASE, MEDIUM CHAIN"/>
    <property type="match status" value="1"/>
</dbReference>
<evidence type="ECO:0000256" key="1">
    <source>
        <dbReference type="ARBA" id="ARBA00007169"/>
    </source>
</evidence>
<dbReference type="RefSeq" id="WP_024903968.1">
    <property type="nucleotide sequence ID" value="NZ_CADFGU010000011.1"/>
</dbReference>
<dbReference type="AlphaFoldDB" id="A0A0F5K0K0"/>
<comment type="similarity">
    <text evidence="1">Belongs to the thioesterase family.</text>
</comment>
<dbReference type="SUPFAM" id="SSF53474">
    <property type="entry name" value="alpha/beta-Hydrolases"/>
    <property type="match status" value="1"/>
</dbReference>
<dbReference type="Proteomes" id="UP000033618">
    <property type="component" value="Unassembled WGS sequence"/>
</dbReference>
<dbReference type="InterPro" id="IPR012223">
    <property type="entry name" value="TEII"/>
</dbReference>
<feature type="domain" description="Thioesterase" evidence="2">
    <location>
        <begin position="4"/>
        <end position="253"/>
    </location>
</feature>
<dbReference type="STRING" id="28092.WM40_09780"/>
<dbReference type="PANTHER" id="PTHR11487">
    <property type="entry name" value="THIOESTERASE"/>
    <property type="match status" value="1"/>
</dbReference>
<dbReference type="EMBL" id="LAQU01000008">
    <property type="protein sequence ID" value="KKB63636.1"/>
    <property type="molecule type" value="Genomic_DNA"/>
</dbReference>
<accession>A0A0F5K0K0</accession>